<dbReference type="InterPro" id="IPR050723">
    <property type="entry name" value="CFA/CMAS"/>
</dbReference>
<evidence type="ECO:0000256" key="5">
    <source>
        <dbReference type="ARBA" id="ARBA00023098"/>
    </source>
</evidence>
<reference evidence="7" key="1">
    <citation type="journal article" date="2019" name="Int. J. Syst. Evol. Microbiol.">
        <title>The Global Catalogue of Microorganisms (GCM) 10K type strain sequencing project: providing services to taxonomists for standard genome sequencing and annotation.</title>
        <authorList>
            <consortium name="The Broad Institute Genomics Platform"/>
            <consortium name="The Broad Institute Genome Sequencing Center for Infectious Disease"/>
            <person name="Wu L."/>
            <person name="Ma J."/>
        </authorList>
    </citation>
    <scope>NUCLEOTIDE SEQUENCE [LARGE SCALE GENOMIC DNA]</scope>
    <source>
        <strain evidence="7">CGMCC 4.7466</strain>
    </source>
</reference>
<protein>
    <submittedName>
        <fullName evidence="6">Cyclopropane fatty acyl phospholipid synthase</fullName>
        <ecNumber evidence="6">2.1.1.79</ecNumber>
    </submittedName>
</protein>
<sequence>MNRILAKKHVQELLSFAGININGENPWDIHILHDGFYKKALLGGSLAVGEAYMQHWWDADRLDEFFTRVLGISLEEKIHKNWHIFFHIMRSRLFNFSNISGAFKIGRHHYDLGNDLFSKMLDKRMIYTCAYWTKAATLDEAQENKLELTCQKLELERGMKVLDIGCGWGGFAKYASERFGVSVTGLTVSEEQAKSARELCRGLPVEIKLLDYRQFHGQFDRVVSLGMFEHVGYKNYRLYMEKASRYLKDNGLFLLHTIGTNISSKWNDPWIDRYIFPGSLLPSIQQIGKAIEGLFVMEDWHNFGADYDKTLMAWHQNFVNHWEDLKGRYDEIFFRMWKYYLLSCAGAFRARKNQLWQIVLSKKGVPGGYVSLR</sequence>
<keyword evidence="2 6" id="KW-0489">Methyltransferase</keyword>
<dbReference type="InterPro" id="IPR003333">
    <property type="entry name" value="CMAS"/>
</dbReference>
<dbReference type="Proteomes" id="UP001595818">
    <property type="component" value="Unassembled WGS sequence"/>
</dbReference>
<dbReference type="InterPro" id="IPR029063">
    <property type="entry name" value="SAM-dependent_MTases_sf"/>
</dbReference>
<evidence type="ECO:0000256" key="1">
    <source>
        <dbReference type="ARBA" id="ARBA00010815"/>
    </source>
</evidence>
<keyword evidence="7" id="KW-1185">Reference proteome</keyword>
<dbReference type="Pfam" id="PF02353">
    <property type="entry name" value="CMAS"/>
    <property type="match status" value="1"/>
</dbReference>
<evidence type="ECO:0000256" key="2">
    <source>
        <dbReference type="ARBA" id="ARBA00022603"/>
    </source>
</evidence>
<dbReference type="EMBL" id="JBHSJJ010000006">
    <property type="protein sequence ID" value="MFC4872468.1"/>
    <property type="molecule type" value="Genomic_DNA"/>
</dbReference>
<dbReference type="CDD" id="cd02440">
    <property type="entry name" value="AdoMet_MTases"/>
    <property type="match status" value="1"/>
</dbReference>
<dbReference type="GO" id="GO:0032259">
    <property type="term" value="P:methylation"/>
    <property type="evidence" value="ECO:0007669"/>
    <property type="project" value="UniProtKB-KW"/>
</dbReference>
<evidence type="ECO:0000256" key="3">
    <source>
        <dbReference type="ARBA" id="ARBA00022679"/>
    </source>
</evidence>
<evidence type="ECO:0000313" key="6">
    <source>
        <dbReference type="EMBL" id="MFC4872468.1"/>
    </source>
</evidence>
<keyword evidence="3 6" id="KW-0808">Transferase</keyword>
<keyword evidence="5" id="KW-0443">Lipid metabolism</keyword>
<dbReference type="Gene3D" id="3.40.50.150">
    <property type="entry name" value="Vaccinia Virus protein VP39"/>
    <property type="match status" value="1"/>
</dbReference>
<organism evidence="6 7">
    <name type="scientific">Negadavirga shengliensis</name>
    <dbReference type="NCBI Taxonomy" id="1389218"/>
    <lineage>
        <taxon>Bacteria</taxon>
        <taxon>Pseudomonadati</taxon>
        <taxon>Bacteroidota</taxon>
        <taxon>Cytophagia</taxon>
        <taxon>Cytophagales</taxon>
        <taxon>Cyclobacteriaceae</taxon>
        <taxon>Negadavirga</taxon>
    </lineage>
</organism>
<keyword evidence="4" id="KW-0949">S-adenosyl-L-methionine</keyword>
<dbReference type="NCBIfam" id="NF008686">
    <property type="entry name" value="PRK11705.1"/>
    <property type="match status" value="1"/>
</dbReference>
<comment type="caution">
    <text evidence="6">The sequence shown here is derived from an EMBL/GenBank/DDBJ whole genome shotgun (WGS) entry which is preliminary data.</text>
</comment>
<comment type="similarity">
    <text evidence="1">Belongs to the CFA/CMAS family.</text>
</comment>
<gene>
    <name evidence="6" type="primary">cfa</name>
    <name evidence="6" type="ORF">ACFPFU_12285</name>
</gene>
<evidence type="ECO:0000256" key="4">
    <source>
        <dbReference type="ARBA" id="ARBA00022691"/>
    </source>
</evidence>
<dbReference type="SUPFAM" id="SSF53335">
    <property type="entry name" value="S-adenosyl-L-methionine-dependent methyltransferases"/>
    <property type="match status" value="1"/>
</dbReference>
<accession>A0ABV9T1X7</accession>
<dbReference type="RefSeq" id="WP_377064887.1">
    <property type="nucleotide sequence ID" value="NZ_JBHSJJ010000006.1"/>
</dbReference>
<evidence type="ECO:0000313" key="7">
    <source>
        <dbReference type="Proteomes" id="UP001595818"/>
    </source>
</evidence>
<name>A0ABV9T1X7_9BACT</name>
<dbReference type="PANTHER" id="PTHR43667:SF1">
    <property type="entry name" value="CYCLOPROPANE-FATTY-ACYL-PHOSPHOLIPID SYNTHASE"/>
    <property type="match status" value="1"/>
</dbReference>
<proteinExistence type="inferred from homology"/>
<dbReference type="PANTHER" id="PTHR43667">
    <property type="entry name" value="CYCLOPROPANE-FATTY-ACYL-PHOSPHOLIPID SYNTHASE"/>
    <property type="match status" value="1"/>
</dbReference>
<dbReference type="PIRSF" id="PIRSF003085">
    <property type="entry name" value="CMAS"/>
    <property type="match status" value="1"/>
</dbReference>
<dbReference type="GO" id="GO:0008825">
    <property type="term" value="F:cyclopropane-fatty-acyl-phospholipid synthase activity"/>
    <property type="evidence" value="ECO:0007669"/>
    <property type="project" value="UniProtKB-EC"/>
</dbReference>
<dbReference type="EC" id="2.1.1.79" evidence="6"/>